<comment type="function">
    <text evidence="5">Catalyzes the deamination of various vicinal amino-alcohols to oxo compounds. Allows this organism to utilize ethanolamine as the sole source of nitrogen and carbon in the presence of external vitamin B12.</text>
</comment>
<feature type="binding site" evidence="5">
    <location>
        <position position="224"/>
    </location>
    <ligand>
        <name>adenosylcob(III)alamin</name>
        <dbReference type="ChEBI" id="CHEBI:18408"/>
    </ligand>
</feature>
<comment type="subcellular location">
    <subcellularLocation>
        <location evidence="5">Bacterial microcompartment</location>
    </subcellularLocation>
</comment>
<dbReference type="STRING" id="1458275.AZ34_16275"/>
<evidence type="ECO:0000256" key="4">
    <source>
        <dbReference type="ARBA" id="ARBA00024446"/>
    </source>
</evidence>
<dbReference type="HAMAP" id="MF_00601">
    <property type="entry name" value="EutC"/>
    <property type="match status" value="1"/>
</dbReference>
<gene>
    <name evidence="5" type="primary">eutC</name>
    <name evidence="7" type="ORF">AZ34_16275</name>
</gene>
<sequence>MNGKVVELSPQAASPKDRGADSWTADTWTDLRAHTAARIALGRVGAGLPTKELLSFGLAHAQARDAVHIQLDVASLAGRVQALGCETLTVRSAATDRATYLLRPDLGRRLHSEDAQQLAAQARPEGCDLLLVVGDGLSSLAVERQAVPLIEAIRQLAPSDWTLGPVVIATQARVALGDEVGALLNARMVAVLIGERPGLSSPDSLGIYLTWAPRLGRNDAQRNCISNVRPEGLPAGAAAARLWWLCREARKLQLSGVDLKDRSDALTLDTGGTASVLS</sequence>
<evidence type="ECO:0000256" key="5">
    <source>
        <dbReference type="HAMAP-Rule" id="MF_00601"/>
    </source>
</evidence>
<dbReference type="InterPro" id="IPR009246">
    <property type="entry name" value="EutC"/>
</dbReference>
<dbReference type="InterPro" id="IPR042255">
    <property type="entry name" value="EutC_N"/>
</dbReference>
<organism evidence="7 8">
    <name type="scientific">Hylemonella gracilis str. Niagara R</name>
    <dbReference type="NCBI Taxonomy" id="1458275"/>
    <lineage>
        <taxon>Bacteria</taxon>
        <taxon>Pseudomonadati</taxon>
        <taxon>Pseudomonadota</taxon>
        <taxon>Betaproteobacteria</taxon>
        <taxon>Burkholderiales</taxon>
        <taxon>Comamonadaceae</taxon>
        <taxon>Hylemonella</taxon>
    </lineage>
</organism>
<keyword evidence="4 5" id="KW-1283">Bacterial microcompartment</keyword>
<evidence type="ECO:0000256" key="3">
    <source>
        <dbReference type="ARBA" id="ARBA00023285"/>
    </source>
</evidence>
<dbReference type="InterPro" id="IPR042251">
    <property type="entry name" value="EutC_C"/>
</dbReference>
<dbReference type="Pfam" id="PF05985">
    <property type="entry name" value="EutC"/>
    <property type="match status" value="1"/>
</dbReference>
<keyword evidence="2 5" id="KW-0456">Lyase</keyword>
<evidence type="ECO:0000313" key="8">
    <source>
        <dbReference type="Proteomes" id="UP000023268"/>
    </source>
</evidence>
<dbReference type="GO" id="GO:0006520">
    <property type="term" value="P:amino acid metabolic process"/>
    <property type="evidence" value="ECO:0007669"/>
    <property type="project" value="InterPro"/>
</dbReference>
<dbReference type="AlphaFoldDB" id="A0A016XMM9"/>
<feature type="binding site" evidence="5">
    <location>
        <position position="174"/>
    </location>
    <ligand>
        <name>adenosylcob(III)alamin</name>
        <dbReference type="ChEBI" id="CHEBI:18408"/>
    </ligand>
</feature>
<dbReference type="EMBL" id="JEMG01000001">
    <property type="protein sequence ID" value="EYC52458.1"/>
    <property type="molecule type" value="Genomic_DNA"/>
</dbReference>
<dbReference type="Gene3D" id="3.40.50.11240">
    <property type="entry name" value="Ethanolamine ammonia-lyase light chain (EutC)"/>
    <property type="match status" value="1"/>
</dbReference>
<feature type="binding site" evidence="5">
    <location>
        <position position="195"/>
    </location>
    <ligand>
        <name>adenosylcob(III)alamin</name>
        <dbReference type="ChEBI" id="CHEBI:18408"/>
    </ligand>
</feature>
<dbReference type="OrthoDB" id="114248at2"/>
<keyword evidence="3 5" id="KW-0170">Cobalt</keyword>
<dbReference type="NCBIfam" id="NF003971">
    <property type="entry name" value="PRK05465.1"/>
    <property type="match status" value="1"/>
</dbReference>
<dbReference type="GO" id="GO:0009350">
    <property type="term" value="C:ethanolamine ammonia-lyase complex"/>
    <property type="evidence" value="ECO:0007669"/>
    <property type="project" value="UniProtKB-UniRule"/>
</dbReference>
<dbReference type="PIRSF" id="PIRSF018982">
    <property type="entry name" value="EutC"/>
    <property type="match status" value="1"/>
</dbReference>
<comment type="subunit">
    <text evidence="5">The basic unit is a heterodimer which dimerizes to form tetramers. The heterotetramers trimerize; 6 large subunits form a core ring with 6 small subunits projecting outwards.</text>
</comment>
<dbReference type="UniPathway" id="UPA00560"/>
<dbReference type="eggNOG" id="COG4302">
    <property type="taxonomic scope" value="Bacteria"/>
</dbReference>
<dbReference type="GO" id="GO:0008851">
    <property type="term" value="F:ethanolamine ammonia-lyase activity"/>
    <property type="evidence" value="ECO:0007669"/>
    <property type="project" value="UniProtKB-UniRule"/>
</dbReference>
<dbReference type="GO" id="GO:0046336">
    <property type="term" value="P:ethanolamine catabolic process"/>
    <property type="evidence" value="ECO:0007669"/>
    <property type="project" value="UniProtKB-UniRule"/>
</dbReference>
<comment type="pathway">
    <text evidence="5">Amine and polyamine degradation; ethanolamine degradation.</text>
</comment>
<feature type="region of interest" description="Disordered" evidence="6">
    <location>
        <begin position="1"/>
        <end position="22"/>
    </location>
</feature>
<reference evidence="7 8" key="1">
    <citation type="submission" date="2014-02" db="EMBL/GenBank/DDBJ databases">
        <title>Draft Genome of Hylemonella gracilis isolated from the Niagara River.</title>
        <authorList>
            <person name="Pawlowski D.R."/>
            <person name="Koudelka G.B."/>
        </authorList>
    </citation>
    <scope>NUCLEOTIDE SEQUENCE [LARGE SCALE GENOMIC DNA]</scope>
    <source>
        <strain evidence="7 8">Niagara R</strain>
    </source>
</reference>
<dbReference type="GO" id="GO:0031419">
    <property type="term" value="F:cobalamin binding"/>
    <property type="evidence" value="ECO:0007669"/>
    <property type="project" value="UniProtKB-UniRule"/>
</dbReference>
<dbReference type="Proteomes" id="UP000023268">
    <property type="component" value="Unassembled WGS sequence"/>
</dbReference>
<comment type="caution">
    <text evidence="7">The sequence shown here is derived from an EMBL/GenBank/DDBJ whole genome shotgun (WGS) entry which is preliminary data.</text>
</comment>
<evidence type="ECO:0000256" key="1">
    <source>
        <dbReference type="ARBA" id="ARBA00022628"/>
    </source>
</evidence>
<accession>A0A016XMM9</accession>
<dbReference type="EC" id="4.3.1.7" evidence="5"/>
<proteinExistence type="inferred from homology"/>
<dbReference type="GO" id="GO:0031471">
    <property type="term" value="C:ethanolamine degradation polyhedral organelle"/>
    <property type="evidence" value="ECO:0007669"/>
    <property type="project" value="UniProtKB-UniRule"/>
</dbReference>
<dbReference type="RefSeq" id="WP_051509953.1">
    <property type="nucleotide sequence ID" value="NZ_JEMG01000001.1"/>
</dbReference>
<dbReference type="PANTHER" id="PTHR39330">
    <property type="entry name" value="ETHANOLAMINE AMMONIA-LYASE LIGHT CHAIN"/>
    <property type="match status" value="1"/>
</dbReference>
<comment type="similarity">
    <text evidence="5">Belongs to the EutC family.</text>
</comment>
<evidence type="ECO:0000313" key="7">
    <source>
        <dbReference type="EMBL" id="EYC52458.1"/>
    </source>
</evidence>
<comment type="cofactor">
    <cofactor evidence="5">
        <name>adenosylcob(III)alamin</name>
        <dbReference type="ChEBI" id="CHEBI:18408"/>
    </cofactor>
    <text evidence="5">Binds between the large and small subunits.</text>
</comment>
<comment type="catalytic activity">
    <reaction evidence="5">
        <text>ethanolamine = acetaldehyde + NH4(+)</text>
        <dbReference type="Rhea" id="RHEA:15313"/>
        <dbReference type="ChEBI" id="CHEBI:15343"/>
        <dbReference type="ChEBI" id="CHEBI:28938"/>
        <dbReference type="ChEBI" id="CHEBI:57603"/>
        <dbReference type="EC" id="4.3.1.7"/>
    </reaction>
</comment>
<dbReference type="PANTHER" id="PTHR39330:SF1">
    <property type="entry name" value="ETHANOLAMINE AMMONIA-LYASE SMALL SUBUNIT"/>
    <property type="match status" value="1"/>
</dbReference>
<dbReference type="Gene3D" id="1.10.30.40">
    <property type="entry name" value="Ethanolamine ammonia-lyase light chain (EutC), N-terminal domain"/>
    <property type="match status" value="1"/>
</dbReference>
<keyword evidence="1 5" id="KW-0846">Cobalamin</keyword>
<evidence type="ECO:0000256" key="2">
    <source>
        <dbReference type="ARBA" id="ARBA00023239"/>
    </source>
</evidence>
<protein>
    <recommendedName>
        <fullName evidence="5">Ethanolamine ammonia-lyase small subunit</fullName>
        <shortName evidence="5">EAL small subunit</shortName>
        <ecNumber evidence="5">4.3.1.7</ecNumber>
    </recommendedName>
</protein>
<name>A0A016XMM9_9BURK</name>
<evidence type="ECO:0000256" key="6">
    <source>
        <dbReference type="SAM" id="MobiDB-lite"/>
    </source>
</evidence>